<keyword evidence="4" id="KW-0326">Glycosidase</keyword>
<dbReference type="CDD" id="cd08995">
    <property type="entry name" value="GH32_EcAec43-like"/>
    <property type="match status" value="1"/>
</dbReference>
<dbReference type="SUPFAM" id="SSF49899">
    <property type="entry name" value="Concanavalin A-like lectins/glucanases"/>
    <property type="match status" value="1"/>
</dbReference>
<protein>
    <recommendedName>
        <fullName evidence="2">beta-fructofuranosidase</fullName>
        <ecNumber evidence="2">3.2.1.26</ecNumber>
    </recommendedName>
</protein>
<dbReference type="STRING" id="649760.HMPREF0971_01682"/>
<evidence type="ECO:0000256" key="1">
    <source>
        <dbReference type="ARBA" id="ARBA00009902"/>
    </source>
</evidence>
<dbReference type="Gene3D" id="2.60.120.560">
    <property type="entry name" value="Exo-inulinase, domain 1"/>
    <property type="match status" value="1"/>
</dbReference>
<accession>D1QRS6</accession>
<dbReference type="InterPro" id="IPR032507">
    <property type="entry name" value="BT1760-like_C"/>
</dbReference>
<dbReference type="Pfam" id="PF16346">
    <property type="entry name" value="GH32_BT1760-like_C"/>
    <property type="match status" value="1"/>
</dbReference>
<evidence type="ECO:0000313" key="9">
    <source>
        <dbReference type="Proteomes" id="UP000004079"/>
    </source>
</evidence>
<comment type="similarity">
    <text evidence="1">Belongs to the glycosyl hydrolase 32 family.</text>
</comment>
<organism evidence="8 9">
    <name type="scientific">Segatella oris F0302</name>
    <dbReference type="NCBI Taxonomy" id="649760"/>
    <lineage>
        <taxon>Bacteria</taxon>
        <taxon>Pseudomonadati</taxon>
        <taxon>Bacteroidota</taxon>
        <taxon>Bacteroidia</taxon>
        <taxon>Bacteroidales</taxon>
        <taxon>Prevotellaceae</taxon>
        <taxon>Segatella</taxon>
    </lineage>
</organism>
<dbReference type="PANTHER" id="PTHR43101">
    <property type="entry name" value="BETA-FRUCTOSIDASE"/>
    <property type="match status" value="1"/>
</dbReference>
<dbReference type="InterPro" id="IPR051214">
    <property type="entry name" value="GH32_Enzymes"/>
</dbReference>
<feature type="chain" id="PRO_5003025109" description="beta-fructofuranosidase" evidence="5">
    <location>
        <begin position="23"/>
        <end position="532"/>
    </location>
</feature>
<reference evidence="8 9" key="1">
    <citation type="submission" date="2009-11" db="EMBL/GenBank/DDBJ databases">
        <authorList>
            <person name="Weinstock G."/>
            <person name="Sodergren E."/>
            <person name="Clifton S."/>
            <person name="Fulton L."/>
            <person name="Fulton B."/>
            <person name="Courtney L."/>
            <person name="Fronick C."/>
            <person name="Harrison M."/>
            <person name="Strong C."/>
            <person name="Farmer C."/>
            <person name="Delahaunty K."/>
            <person name="Markovic C."/>
            <person name="Hall O."/>
            <person name="Minx P."/>
            <person name="Tomlinson C."/>
            <person name="Mitreva M."/>
            <person name="Nelson J."/>
            <person name="Hou S."/>
            <person name="Wollam A."/>
            <person name="Pepin K.H."/>
            <person name="Johnson M."/>
            <person name="Bhonagiri V."/>
            <person name="Nash W.E."/>
            <person name="Warren W."/>
            <person name="Chinwalla A."/>
            <person name="Mardis E.R."/>
            <person name="Wilson R.K."/>
        </authorList>
    </citation>
    <scope>NUCLEOTIDE SEQUENCE [LARGE SCALE GENOMIC DNA]</scope>
    <source>
        <strain evidence="8 9">F0302</strain>
    </source>
</reference>
<comment type="caution">
    <text evidence="8">The sequence shown here is derived from an EMBL/GenBank/DDBJ whole genome shotgun (WGS) entry which is preliminary data.</text>
</comment>
<evidence type="ECO:0000256" key="4">
    <source>
        <dbReference type="ARBA" id="ARBA00023295"/>
    </source>
</evidence>
<evidence type="ECO:0000259" key="6">
    <source>
        <dbReference type="Pfam" id="PF00251"/>
    </source>
</evidence>
<name>D1QRS6_9BACT</name>
<evidence type="ECO:0000313" key="8">
    <source>
        <dbReference type="EMBL" id="EFB31933.1"/>
    </source>
</evidence>
<dbReference type="InterPro" id="IPR013148">
    <property type="entry name" value="Glyco_hydro_32_N"/>
</dbReference>
<dbReference type="Gene3D" id="2.115.10.20">
    <property type="entry name" value="Glycosyl hydrolase domain, family 43"/>
    <property type="match status" value="1"/>
</dbReference>
<evidence type="ECO:0000256" key="5">
    <source>
        <dbReference type="SAM" id="SignalP"/>
    </source>
</evidence>
<evidence type="ECO:0000259" key="7">
    <source>
        <dbReference type="Pfam" id="PF16346"/>
    </source>
</evidence>
<dbReference type="GO" id="GO:0004564">
    <property type="term" value="F:beta-fructofuranosidase activity"/>
    <property type="evidence" value="ECO:0007669"/>
    <property type="project" value="UniProtKB-EC"/>
</dbReference>
<dbReference type="AlphaFoldDB" id="D1QRS6"/>
<evidence type="ECO:0000256" key="3">
    <source>
        <dbReference type="ARBA" id="ARBA00022801"/>
    </source>
</evidence>
<keyword evidence="5" id="KW-0732">Signal</keyword>
<dbReference type="SUPFAM" id="SSF75005">
    <property type="entry name" value="Arabinanase/levansucrase/invertase"/>
    <property type="match status" value="1"/>
</dbReference>
<dbReference type="EMBL" id="ACUZ02000031">
    <property type="protein sequence ID" value="EFB31933.1"/>
    <property type="molecule type" value="Genomic_DNA"/>
</dbReference>
<feature type="signal peptide" evidence="5">
    <location>
        <begin position="1"/>
        <end position="22"/>
    </location>
</feature>
<dbReference type="RefSeq" id="WP_004373148.1">
    <property type="nucleotide sequence ID" value="NZ_GG703885.1"/>
</dbReference>
<dbReference type="InterPro" id="IPR001362">
    <property type="entry name" value="Glyco_hydro_32"/>
</dbReference>
<dbReference type="Pfam" id="PF00251">
    <property type="entry name" value="Glyco_hydro_32N"/>
    <property type="match status" value="1"/>
</dbReference>
<dbReference type="PANTHER" id="PTHR43101:SF1">
    <property type="entry name" value="BETA-FRUCTOSIDASE"/>
    <property type="match status" value="1"/>
</dbReference>
<feature type="domain" description="Glycosyl hydrolase family 32 N-terminal" evidence="6">
    <location>
        <begin position="54"/>
        <end position="352"/>
    </location>
</feature>
<keyword evidence="3 8" id="KW-0378">Hydrolase</keyword>
<dbReference type="Proteomes" id="UP000004079">
    <property type="component" value="Unassembled WGS sequence"/>
</dbReference>
<dbReference type="SMART" id="SM00640">
    <property type="entry name" value="Glyco_32"/>
    <property type="match status" value="1"/>
</dbReference>
<evidence type="ECO:0000256" key="2">
    <source>
        <dbReference type="ARBA" id="ARBA00012758"/>
    </source>
</evidence>
<dbReference type="EC" id="3.2.1.26" evidence="2"/>
<sequence length="532" mass="60347">MNKKIQYITLAALMVLPLAGCSSEDNPVTEKDWDNTTYFKSTDEQKQDTYYKPYSGYVGDPMPFFDPVSKDFKILYLQDYRPNPAGTYHPIWAVSTVDAANYRSLGELIPCGGLAEQDAALGTGSTIYSEKDKRYYTFYTGHKYQPTAKENGEEVMVATSADFKSWTKNRTFRLKGEDYGYSKNDFRDPFVFKGDDNRYHMLVSTLKGSKGVLAEFTSSDLENWTHAGVFMTDMWDRFYECPDVFKMGEWWYLVYSEKHSALRRVQYFKGKTLDELKACTANDAGKWPDGHEGFLDSRGFYAGKTATDGTNRYIWGWCPTRPGQNNTNVGAAPNEPEWAGNLVAHRLIQHADGTLTLGEVKAISDKYSKEQQVKLMEKSQQGVTESNGTYMLNGDAHLLFNRLGNHNKISFTVKTSSNTDKFGFSFVRGSDSDKYYSIIVNPENDSQRKLNFEEEGKSGQGFIAGIDGYVFNRPTDNTYHVTVYTDNSICVVYVNDICSYTNRIYGIQKNCWSINSYGGNISVSDVKVNQYE</sequence>
<gene>
    <name evidence="8" type="ORF">HMPREF0971_01682</name>
</gene>
<dbReference type="HOGENOM" id="CLU_042071_0_0_10"/>
<dbReference type="InterPro" id="IPR013320">
    <property type="entry name" value="ConA-like_dom_sf"/>
</dbReference>
<proteinExistence type="inferred from homology"/>
<dbReference type="InterPro" id="IPR023296">
    <property type="entry name" value="Glyco_hydro_beta-prop_sf"/>
</dbReference>
<dbReference type="GO" id="GO:0005975">
    <property type="term" value="P:carbohydrate metabolic process"/>
    <property type="evidence" value="ECO:0007669"/>
    <property type="project" value="InterPro"/>
</dbReference>
<feature type="domain" description="BT1760-like C-terminal" evidence="7">
    <location>
        <begin position="353"/>
        <end position="528"/>
    </location>
</feature>